<dbReference type="GeneID" id="83062476"/>
<dbReference type="GO" id="GO:0009279">
    <property type="term" value="C:cell outer membrane"/>
    <property type="evidence" value="ECO:0007669"/>
    <property type="project" value="UniProtKB-SubCell"/>
</dbReference>
<keyword evidence="2" id="KW-0564">Palmitate</keyword>
<dbReference type="AlphaFoldDB" id="A0AAU9ABC2"/>
<keyword evidence="2" id="KW-0732">Signal</keyword>
<dbReference type="SUPFAM" id="SSF56954">
    <property type="entry name" value="Outer membrane efflux proteins (OEP)"/>
    <property type="match status" value="1"/>
</dbReference>
<dbReference type="Proteomes" id="UP000218824">
    <property type="component" value="Chromosome"/>
</dbReference>
<dbReference type="Pfam" id="PF02321">
    <property type="entry name" value="OEP"/>
    <property type="match status" value="2"/>
</dbReference>
<comment type="subcellular location">
    <subcellularLocation>
        <location evidence="2">Cell outer membrane</location>
        <topology evidence="2">Lipid-anchor</topology>
    </subcellularLocation>
</comment>
<dbReference type="InterPro" id="IPR010131">
    <property type="entry name" value="MdtP/NodT-like"/>
</dbReference>
<feature type="compositionally biased region" description="Polar residues" evidence="3">
    <location>
        <begin position="43"/>
        <end position="54"/>
    </location>
</feature>
<evidence type="ECO:0000313" key="4">
    <source>
        <dbReference type="EMBL" id="BAV96060.1"/>
    </source>
</evidence>
<reference evidence="4 5" key="1">
    <citation type="journal article" date="2017" name="DNA Res.">
        <title>Complete genome sequence and expression profile of the commercial lytic enzyme producer Lysobacter enzymogenes M497-1.</title>
        <authorList>
            <person name="Takami H."/>
            <person name="Toyoda A."/>
            <person name="Uchiyama I."/>
            <person name="Itoh T."/>
            <person name="Takaki Y."/>
            <person name="Arai W."/>
            <person name="Nishi S."/>
            <person name="Kawai M."/>
            <person name="Shinya K."/>
            <person name="Ikeda H."/>
        </authorList>
    </citation>
    <scope>NUCLEOTIDE SEQUENCE [LARGE SCALE GENOMIC DNA]</scope>
    <source>
        <strain evidence="4 5">M497-1</strain>
    </source>
</reference>
<feature type="signal peptide" evidence="2">
    <location>
        <begin position="1"/>
        <end position="23"/>
    </location>
</feature>
<dbReference type="PANTHER" id="PTHR30203:SF32">
    <property type="entry name" value="CATION EFFLUX SYSTEM PROTEIN CUSC"/>
    <property type="match status" value="1"/>
</dbReference>
<dbReference type="Gene3D" id="1.20.1600.10">
    <property type="entry name" value="Outer membrane efflux proteins (OEP)"/>
    <property type="match status" value="1"/>
</dbReference>
<evidence type="ECO:0000256" key="2">
    <source>
        <dbReference type="RuleBase" id="RU362097"/>
    </source>
</evidence>
<dbReference type="EMBL" id="AP014940">
    <property type="protein sequence ID" value="BAV96060.1"/>
    <property type="molecule type" value="Genomic_DNA"/>
</dbReference>
<dbReference type="GO" id="GO:0015562">
    <property type="term" value="F:efflux transmembrane transporter activity"/>
    <property type="evidence" value="ECO:0007669"/>
    <property type="project" value="InterPro"/>
</dbReference>
<feature type="chain" id="PRO_5043097875" evidence="2">
    <location>
        <begin position="24"/>
        <end position="486"/>
    </location>
</feature>
<dbReference type="NCBIfam" id="TIGR01845">
    <property type="entry name" value="outer_NodT"/>
    <property type="match status" value="1"/>
</dbReference>
<protein>
    <submittedName>
        <fullName evidence="4">Outer membrane protein</fullName>
    </submittedName>
</protein>
<dbReference type="KEGG" id="lem:LEN_0573"/>
<name>A0AAU9ABC2_LYSEN</name>
<keyword evidence="2" id="KW-0449">Lipoprotein</keyword>
<dbReference type="PROSITE" id="PS51257">
    <property type="entry name" value="PROKAR_LIPOPROTEIN"/>
    <property type="match status" value="1"/>
</dbReference>
<evidence type="ECO:0000313" key="5">
    <source>
        <dbReference type="Proteomes" id="UP000218824"/>
    </source>
</evidence>
<dbReference type="Gene3D" id="2.20.200.10">
    <property type="entry name" value="Outer membrane efflux proteins (OEP)"/>
    <property type="match status" value="1"/>
</dbReference>
<organism evidence="4 5">
    <name type="scientific">Lysobacter enzymogenes</name>
    <dbReference type="NCBI Taxonomy" id="69"/>
    <lineage>
        <taxon>Bacteria</taxon>
        <taxon>Pseudomonadati</taxon>
        <taxon>Pseudomonadota</taxon>
        <taxon>Gammaproteobacteria</taxon>
        <taxon>Lysobacterales</taxon>
        <taxon>Lysobacteraceae</taxon>
        <taxon>Lysobacter</taxon>
    </lineage>
</organism>
<evidence type="ECO:0000256" key="3">
    <source>
        <dbReference type="SAM" id="MobiDB-lite"/>
    </source>
</evidence>
<comment type="similarity">
    <text evidence="1 2">Belongs to the outer membrane factor (OMF) (TC 1.B.17) family.</text>
</comment>
<accession>A0AAU9ABC2</accession>
<dbReference type="RefSeq" id="WP_096376568.1">
    <property type="nucleotide sequence ID" value="NZ_AP014940.1"/>
</dbReference>
<keyword evidence="2" id="KW-0812">Transmembrane</keyword>
<proteinExistence type="inferred from homology"/>
<evidence type="ECO:0000256" key="1">
    <source>
        <dbReference type="ARBA" id="ARBA00007613"/>
    </source>
</evidence>
<gene>
    <name evidence="4" type="ORF">LEN_0573</name>
</gene>
<dbReference type="PANTHER" id="PTHR30203">
    <property type="entry name" value="OUTER MEMBRANE CATION EFFLUX PROTEIN"/>
    <property type="match status" value="1"/>
</dbReference>
<keyword evidence="2" id="KW-0472">Membrane</keyword>
<keyword evidence="2" id="KW-1134">Transmembrane beta strand</keyword>
<sequence>MSKFSTHALALAIAVAATGCVSLAPKLPEQQAGIPAQWPLPPTTQSFVGAQPLTSDPAASQEAAATEGAAVADIGWRDFFEDPNLEQLIGRALDNNRDLRVAVLNVEKARAQYRIQRADRLPSVGVGGQLQRVGTDTPDQITDQYQAGASIANFEIDLFGRVRSLSQSALQRYFAEEEARRAAQLSLIAEVANAYLTLAADRELLSVSEATLKNQQSAYDLTAKRRELGAVSGLELSQARTQVEQARADAARYAGQVAQDINALNLLVGEPVDPALLPQKLTAGVTGLAALPQGLPSEVLLRRPDVLQAEHLLRAQNANIGAARAAFFPSISLTGFFGSASNELSGLFDSNTRMWSVTPVLNIPIFQGGRLRAGLASAKADQKIALAQYEKAIQAGFRDVSDSLALTKTLAEQRQAQEALVEAAGRAEQLSTARYKAGRDSYLNQLDAQRTLYGAQQGLVSTRLAEQANRVTLYKVLGGGWNERSQ</sequence>
<feature type="region of interest" description="Disordered" evidence="3">
    <location>
        <begin position="34"/>
        <end position="60"/>
    </location>
</feature>
<dbReference type="InterPro" id="IPR003423">
    <property type="entry name" value="OMP_efflux"/>
</dbReference>